<reference evidence="3" key="1">
    <citation type="submission" date="2016-06" db="EMBL/GenBank/DDBJ databases">
        <authorList>
            <person name="Varghese N."/>
            <person name="Submissions Spin"/>
        </authorList>
    </citation>
    <scope>NUCLEOTIDE SEQUENCE [LARGE SCALE GENOMIC DNA]</scope>
    <source>
        <strain evidence="3">DSM 43817</strain>
    </source>
</reference>
<dbReference type="AlphaFoldDB" id="A0A1C6T1T1"/>
<protein>
    <submittedName>
        <fullName evidence="2">Uncharacterized protein</fullName>
    </submittedName>
</protein>
<keyword evidence="3" id="KW-1185">Reference proteome</keyword>
<name>A0A1C6T1T1_9ACTN</name>
<dbReference type="Proteomes" id="UP000198959">
    <property type="component" value="Unassembled WGS sequence"/>
</dbReference>
<organism evidence="2 3">
    <name type="scientific">Micromonospora pallida</name>
    <dbReference type="NCBI Taxonomy" id="145854"/>
    <lineage>
        <taxon>Bacteria</taxon>
        <taxon>Bacillati</taxon>
        <taxon>Actinomycetota</taxon>
        <taxon>Actinomycetes</taxon>
        <taxon>Micromonosporales</taxon>
        <taxon>Micromonosporaceae</taxon>
        <taxon>Micromonospora</taxon>
    </lineage>
</organism>
<evidence type="ECO:0000313" key="2">
    <source>
        <dbReference type="EMBL" id="SCL35503.1"/>
    </source>
</evidence>
<dbReference type="EMBL" id="FMHW01000002">
    <property type="protein sequence ID" value="SCL35503.1"/>
    <property type="molecule type" value="Genomic_DNA"/>
</dbReference>
<keyword evidence="1" id="KW-0472">Membrane</keyword>
<gene>
    <name evidence="2" type="ORF">GA0074692_4109</name>
</gene>
<evidence type="ECO:0000256" key="1">
    <source>
        <dbReference type="SAM" id="Phobius"/>
    </source>
</evidence>
<feature type="transmembrane region" description="Helical" evidence="1">
    <location>
        <begin position="37"/>
        <end position="62"/>
    </location>
</feature>
<keyword evidence="1" id="KW-0812">Transmembrane</keyword>
<sequence length="67" mass="6885">MENGAMVRTLCLAIAVLFGSQVGTVASWISWVIDPSIGKAILSGGVAFSGGFALVLTAIRFITGRDA</sequence>
<keyword evidence="1" id="KW-1133">Transmembrane helix</keyword>
<proteinExistence type="predicted"/>
<evidence type="ECO:0000313" key="3">
    <source>
        <dbReference type="Proteomes" id="UP000198959"/>
    </source>
</evidence>
<accession>A0A1C6T1T1</accession>